<evidence type="ECO:0000313" key="7">
    <source>
        <dbReference type="Proteomes" id="UP001454036"/>
    </source>
</evidence>
<dbReference type="CDD" id="cd04216">
    <property type="entry name" value="Phytocyanin"/>
    <property type="match status" value="1"/>
</dbReference>
<dbReference type="PANTHER" id="PTHR33021:SF235">
    <property type="entry name" value="COPPER ION BINDING _ ELECTRON CARRIER PROTEIN-RELATED"/>
    <property type="match status" value="1"/>
</dbReference>
<protein>
    <recommendedName>
        <fullName evidence="5">Phytocyanin domain-containing protein</fullName>
    </recommendedName>
</protein>
<feature type="signal peptide" evidence="4">
    <location>
        <begin position="1"/>
        <end position="23"/>
    </location>
</feature>
<feature type="chain" id="PRO_5043977234" description="Phytocyanin domain-containing protein" evidence="4">
    <location>
        <begin position="24"/>
        <end position="330"/>
    </location>
</feature>
<proteinExistence type="predicted"/>
<reference evidence="6 7" key="1">
    <citation type="submission" date="2024-01" db="EMBL/GenBank/DDBJ databases">
        <title>The complete chloroplast genome sequence of Lithospermum erythrorhizon: insights into the phylogenetic relationship among Boraginaceae species and the maternal lineages of purple gromwells.</title>
        <authorList>
            <person name="Okada T."/>
            <person name="Watanabe K."/>
        </authorList>
    </citation>
    <scope>NUCLEOTIDE SEQUENCE [LARGE SCALE GENOMIC DNA]</scope>
</reference>
<keyword evidence="4" id="KW-0732">Signal</keyword>
<dbReference type="SUPFAM" id="SSF49503">
    <property type="entry name" value="Cupredoxins"/>
    <property type="match status" value="1"/>
</dbReference>
<dbReference type="InterPro" id="IPR039391">
    <property type="entry name" value="Phytocyanin-like"/>
</dbReference>
<feature type="region of interest" description="Disordered" evidence="3">
    <location>
        <begin position="124"/>
        <end position="312"/>
    </location>
</feature>
<name>A0AAV3P4A3_LITER</name>
<dbReference type="GO" id="GO:0046872">
    <property type="term" value="F:metal ion binding"/>
    <property type="evidence" value="ECO:0007669"/>
    <property type="project" value="UniProtKB-KW"/>
</dbReference>
<dbReference type="Proteomes" id="UP001454036">
    <property type="component" value="Unassembled WGS sequence"/>
</dbReference>
<dbReference type="Pfam" id="PF02298">
    <property type="entry name" value="Cu_bind_like"/>
    <property type="match status" value="1"/>
</dbReference>
<gene>
    <name evidence="6" type="ORF">LIER_36268</name>
</gene>
<dbReference type="GO" id="GO:0009055">
    <property type="term" value="F:electron transfer activity"/>
    <property type="evidence" value="ECO:0007669"/>
    <property type="project" value="InterPro"/>
</dbReference>
<dbReference type="AlphaFoldDB" id="A0AAV3P4A3"/>
<feature type="compositionally biased region" description="Polar residues" evidence="3">
    <location>
        <begin position="192"/>
        <end position="210"/>
    </location>
</feature>
<evidence type="ECO:0000259" key="5">
    <source>
        <dbReference type="PROSITE" id="PS51485"/>
    </source>
</evidence>
<dbReference type="PROSITE" id="PS51485">
    <property type="entry name" value="PHYTOCYANIN"/>
    <property type="match status" value="1"/>
</dbReference>
<dbReference type="InterPro" id="IPR003245">
    <property type="entry name" value="Phytocyanin_dom"/>
</dbReference>
<sequence length="330" mass="34621">MSQIERMMFYLVAIMIICGVAKGAVYKVGDSNGWNGHVDYKAWAASKQFHVGDTILFEYKKEFQNVVKVSHKNYRTCNATTPYGTWTSGNDSFTIPRTGHYFFISSFPNQCQTGQKVDIRVHATPAPKASPPWSPVPSPRAPAPHNSVAPKASPRLSPTPHSGVAPKASPQRSPTPSPWAPTPHNGVAPKASPTQSPTPHHSVAPTQSPTPHHGVAPKAAPTQSPTPDHGVAPTQSPTPHHGVSPTQAPTPHSGLAPKAAPVPSPTPHHGVAPKAAPVPSPTPLAAAPGSSNVPSDQPVAPAQAPASTATSSMTKKYSFLVAATIALFYF</sequence>
<dbReference type="PANTHER" id="PTHR33021">
    <property type="entry name" value="BLUE COPPER PROTEIN"/>
    <property type="match status" value="1"/>
</dbReference>
<dbReference type="GO" id="GO:0005886">
    <property type="term" value="C:plasma membrane"/>
    <property type="evidence" value="ECO:0007669"/>
    <property type="project" value="TreeGrafter"/>
</dbReference>
<feature type="compositionally biased region" description="Low complexity" evidence="3">
    <location>
        <begin position="293"/>
        <end position="312"/>
    </location>
</feature>
<keyword evidence="1" id="KW-0479">Metal-binding</keyword>
<comment type="caution">
    <text evidence="6">The sequence shown here is derived from an EMBL/GenBank/DDBJ whole genome shotgun (WGS) entry which is preliminary data.</text>
</comment>
<evidence type="ECO:0000256" key="2">
    <source>
        <dbReference type="ARBA" id="ARBA00023180"/>
    </source>
</evidence>
<dbReference type="InterPro" id="IPR008972">
    <property type="entry name" value="Cupredoxin"/>
</dbReference>
<evidence type="ECO:0000313" key="6">
    <source>
        <dbReference type="EMBL" id="GAA0146176.1"/>
    </source>
</evidence>
<keyword evidence="7" id="KW-1185">Reference proteome</keyword>
<feature type="domain" description="Phytocyanin" evidence="5">
    <location>
        <begin position="24"/>
        <end position="123"/>
    </location>
</feature>
<evidence type="ECO:0000256" key="3">
    <source>
        <dbReference type="SAM" id="MobiDB-lite"/>
    </source>
</evidence>
<feature type="compositionally biased region" description="Polar residues" evidence="3">
    <location>
        <begin position="233"/>
        <end position="250"/>
    </location>
</feature>
<dbReference type="EMBL" id="BAABME010016488">
    <property type="protein sequence ID" value="GAA0146176.1"/>
    <property type="molecule type" value="Genomic_DNA"/>
</dbReference>
<organism evidence="6 7">
    <name type="scientific">Lithospermum erythrorhizon</name>
    <name type="common">Purple gromwell</name>
    <name type="synonym">Lithospermum officinale var. erythrorhizon</name>
    <dbReference type="NCBI Taxonomy" id="34254"/>
    <lineage>
        <taxon>Eukaryota</taxon>
        <taxon>Viridiplantae</taxon>
        <taxon>Streptophyta</taxon>
        <taxon>Embryophyta</taxon>
        <taxon>Tracheophyta</taxon>
        <taxon>Spermatophyta</taxon>
        <taxon>Magnoliopsida</taxon>
        <taxon>eudicotyledons</taxon>
        <taxon>Gunneridae</taxon>
        <taxon>Pentapetalae</taxon>
        <taxon>asterids</taxon>
        <taxon>lamiids</taxon>
        <taxon>Boraginales</taxon>
        <taxon>Boraginaceae</taxon>
        <taxon>Boraginoideae</taxon>
        <taxon>Lithospermeae</taxon>
        <taxon>Lithospermum</taxon>
    </lineage>
</organism>
<keyword evidence="2" id="KW-0325">Glycoprotein</keyword>
<dbReference type="Gene3D" id="2.60.40.420">
    <property type="entry name" value="Cupredoxins - blue copper proteins"/>
    <property type="match status" value="1"/>
</dbReference>
<feature type="compositionally biased region" description="Pro residues" evidence="3">
    <location>
        <begin position="128"/>
        <end position="142"/>
    </location>
</feature>
<accession>A0AAV3P4A3</accession>
<dbReference type="FunFam" id="2.60.40.420:FF:000003">
    <property type="entry name" value="Blue copper"/>
    <property type="match status" value="1"/>
</dbReference>
<evidence type="ECO:0000256" key="4">
    <source>
        <dbReference type="SAM" id="SignalP"/>
    </source>
</evidence>
<evidence type="ECO:0000256" key="1">
    <source>
        <dbReference type="ARBA" id="ARBA00022723"/>
    </source>
</evidence>